<feature type="signal peptide" evidence="1">
    <location>
        <begin position="1"/>
        <end position="19"/>
    </location>
</feature>
<name>A0ABS5JY36_9BACT</name>
<dbReference type="Gene3D" id="2.60.120.1130">
    <property type="match status" value="1"/>
</dbReference>
<feature type="chain" id="PRO_5046464886" evidence="1">
    <location>
        <begin position="20"/>
        <end position="640"/>
    </location>
</feature>
<dbReference type="EMBL" id="JAGUCO010000015">
    <property type="protein sequence ID" value="MBS2099824.1"/>
    <property type="molecule type" value="Genomic_DNA"/>
</dbReference>
<dbReference type="InterPro" id="IPR024618">
    <property type="entry name" value="DUF3857"/>
</dbReference>
<gene>
    <name evidence="4" type="ORF">KEM10_16155</name>
</gene>
<dbReference type="SUPFAM" id="SSF54001">
    <property type="entry name" value="Cysteine proteinases"/>
    <property type="match status" value="1"/>
</dbReference>
<evidence type="ECO:0000313" key="5">
    <source>
        <dbReference type="Proteomes" id="UP000708576"/>
    </source>
</evidence>
<dbReference type="Proteomes" id="UP000708576">
    <property type="component" value="Unassembled WGS sequence"/>
</dbReference>
<evidence type="ECO:0000313" key="4">
    <source>
        <dbReference type="EMBL" id="MBS2099824.1"/>
    </source>
</evidence>
<dbReference type="RefSeq" id="WP_212217065.1">
    <property type="nucleotide sequence ID" value="NZ_JAGUCO010000015.1"/>
</dbReference>
<feature type="domain" description="Transglutaminase-like" evidence="2">
    <location>
        <begin position="278"/>
        <end position="349"/>
    </location>
</feature>
<evidence type="ECO:0000259" key="3">
    <source>
        <dbReference type="Pfam" id="PF12969"/>
    </source>
</evidence>
<comment type="caution">
    <text evidence="4">The sequence shown here is derived from an EMBL/GenBank/DDBJ whole genome shotgun (WGS) entry which is preliminary data.</text>
</comment>
<dbReference type="Gene3D" id="3.10.620.30">
    <property type="match status" value="1"/>
</dbReference>
<proteinExistence type="predicted"/>
<reference evidence="4 5" key="1">
    <citation type="journal article" date="2015" name="Int. J. Syst. Evol. Microbiol.">
        <title>Carboxylicivirga linearis sp. nov., isolated from a sea cucumber culture pond.</title>
        <authorList>
            <person name="Wang F.Q."/>
            <person name="Zhou Y.X."/>
            <person name="Lin X.Z."/>
            <person name="Chen G.J."/>
            <person name="Du Z.J."/>
        </authorList>
    </citation>
    <scope>NUCLEOTIDE SEQUENCE [LARGE SCALE GENOMIC DNA]</scope>
    <source>
        <strain evidence="4 5">FB218</strain>
    </source>
</reference>
<dbReference type="Gene3D" id="2.60.40.3140">
    <property type="match status" value="1"/>
</dbReference>
<feature type="domain" description="DUF3857" evidence="3">
    <location>
        <begin position="60"/>
        <end position="214"/>
    </location>
</feature>
<keyword evidence="1" id="KW-0732">Signal</keyword>
<evidence type="ECO:0000256" key="1">
    <source>
        <dbReference type="SAM" id="SignalP"/>
    </source>
</evidence>
<evidence type="ECO:0000259" key="2">
    <source>
        <dbReference type="Pfam" id="PF01841"/>
    </source>
</evidence>
<dbReference type="InterPro" id="IPR002931">
    <property type="entry name" value="Transglutaminase-like"/>
</dbReference>
<accession>A0ABS5JY36</accession>
<organism evidence="4 5">
    <name type="scientific">Carboxylicivirga linearis</name>
    <dbReference type="NCBI Taxonomy" id="1628157"/>
    <lineage>
        <taxon>Bacteria</taxon>
        <taxon>Pseudomonadati</taxon>
        <taxon>Bacteroidota</taxon>
        <taxon>Bacteroidia</taxon>
        <taxon>Marinilabiliales</taxon>
        <taxon>Marinilabiliaceae</taxon>
        <taxon>Carboxylicivirga</taxon>
    </lineage>
</organism>
<protein>
    <submittedName>
        <fullName evidence="4">DUF3857 domain-containing protein</fullName>
    </submittedName>
</protein>
<dbReference type="Pfam" id="PF12969">
    <property type="entry name" value="DUF3857"/>
    <property type="match status" value="1"/>
</dbReference>
<dbReference type="Pfam" id="PF01841">
    <property type="entry name" value="Transglut_core"/>
    <property type="match status" value="1"/>
</dbReference>
<sequence>MRKLLAAIGLVIPFLSICAKEQFNLDELKKEYSKYNAVITSKEEVYVFDIVDDTLNVSQTVKRKVMILNEFSKAFTNDLISHSSFCRLEEKEAYTLVPNGKKYQKVSVDNFQESHNRDGSVFYDDSKIVQFSYPSLQEGAVTSLEYKFVYNDPHFIRSAFLQSYIPIIKSKVLIKYHRAIDLGYFLQNTEQLNLDVKTYSKGKYNYIEFEADKVDRFKYFGGNYYSIRHFSPHLMIYLKEVNLDGQKEKYFGSVDDLYHYMVQYIEEANADDSDDLTQLVQQLTKGLSEDEKVKQIYYWVQKNIKYIAYEDGYDGFRPMKAVDVYKKRFGDCKGMSSLIRKMMLIAGVDGHFTWVGTRHLPYKYTETPLPSVDNHMIAAYLKGNSVIVLDGTFKYLDFGIVPYHIQGKEILVEMGSSNYQIHQMPVSPAQYSIVKDSVVISLDNDTVKGKATRIQTGFNKLELAHAMDGVKTDKYDKSFTRLFNKGNNKFNVTDYHVHNLFQHDQPAVVDYEFTLQDYYKHFEDEIYVNLNLDKSYMDMEVDTSSITGPIENDFYCIENYITVFEIPDGYEVTYIPENGEYSSDKFGFSINYQKDGDKVVMNNNIQFDFFYLIGDDLLEWNKMVAQLRKHYRSTIVLKKI</sequence>
<dbReference type="InterPro" id="IPR038765">
    <property type="entry name" value="Papain-like_cys_pep_sf"/>
</dbReference>
<keyword evidence="5" id="KW-1185">Reference proteome</keyword>